<dbReference type="GeneID" id="30962504"/>
<reference evidence="2" key="1">
    <citation type="submission" date="2016-05" db="EMBL/GenBank/DDBJ databases">
        <title>Comparative genomics of biotechnologically important yeasts.</title>
        <authorList>
            <consortium name="DOE Joint Genome Institute"/>
            <person name="Riley R."/>
            <person name="Haridas S."/>
            <person name="Wolfe K.H."/>
            <person name="Lopes M.R."/>
            <person name="Hittinger C.T."/>
            <person name="Goker M."/>
            <person name="Salamov A."/>
            <person name="Wisecaver J."/>
            <person name="Long T.M."/>
            <person name="Aerts A.L."/>
            <person name="Barry K."/>
            <person name="Choi C."/>
            <person name="Clum A."/>
            <person name="Coughlan A.Y."/>
            <person name="Deshpande S."/>
            <person name="Douglass A.P."/>
            <person name="Hanson S.J."/>
            <person name="Klenk H.-P."/>
            <person name="Labutti K."/>
            <person name="Lapidus A."/>
            <person name="Lindquist E."/>
            <person name="Lipzen A."/>
            <person name="Meier-Kolthoff J.P."/>
            <person name="Ohm R.A."/>
            <person name="Otillar R.P."/>
            <person name="Pangilinan J."/>
            <person name="Peng Y."/>
            <person name="Rokas A."/>
            <person name="Rosa C.A."/>
            <person name="Scheuner C."/>
            <person name="Sibirny A.A."/>
            <person name="Slot J.C."/>
            <person name="Stielow J.B."/>
            <person name="Sun H."/>
            <person name="Kurtzman C.P."/>
            <person name="Blackwell M."/>
            <person name="Grigoriev I.V."/>
            <person name="Jeffries T.W."/>
        </authorList>
    </citation>
    <scope>NUCLEOTIDE SEQUENCE [LARGE SCALE GENOMIC DNA]</scope>
    <source>
        <strain evidence="2">DSM 1968</strain>
    </source>
</reference>
<proteinExistence type="predicted"/>
<organism evidence="1 2">
    <name type="scientific">Ascoidea rubescens DSM 1968</name>
    <dbReference type="NCBI Taxonomy" id="1344418"/>
    <lineage>
        <taxon>Eukaryota</taxon>
        <taxon>Fungi</taxon>
        <taxon>Dikarya</taxon>
        <taxon>Ascomycota</taxon>
        <taxon>Saccharomycotina</taxon>
        <taxon>Saccharomycetes</taxon>
        <taxon>Ascoideaceae</taxon>
        <taxon>Ascoidea</taxon>
    </lineage>
</organism>
<accession>A0A1D2VAX8</accession>
<keyword evidence="2" id="KW-1185">Reference proteome</keyword>
<dbReference type="PANTHER" id="PTHR28037:SF1">
    <property type="entry name" value="ALCOHOL O-ACETYLTRANSFERASE 1-RELATED"/>
    <property type="match status" value="1"/>
</dbReference>
<protein>
    <submittedName>
        <fullName evidence="1">Uncharacterized protein</fullName>
    </submittedName>
</protein>
<gene>
    <name evidence="1" type="ORF">ASCRUDRAFT_118835</name>
</gene>
<dbReference type="InParanoid" id="A0A1D2VAX8"/>
<evidence type="ECO:0000313" key="2">
    <source>
        <dbReference type="Proteomes" id="UP000095038"/>
    </source>
</evidence>
<evidence type="ECO:0000313" key="1">
    <source>
        <dbReference type="EMBL" id="ODV58750.1"/>
    </source>
</evidence>
<dbReference type="AlphaFoldDB" id="A0A1D2VAX8"/>
<dbReference type="Proteomes" id="UP000095038">
    <property type="component" value="Unassembled WGS sequence"/>
</dbReference>
<dbReference type="InterPro" id="IPR052058">
    <property type="entry name" value="Alcohol_O-acetyltransferase"/>
</dbReference>
<dbReference type="FunCoup" id="A0A1D2VAX8">
    <property type="interactions" value="36"/>
</dbReference>
<dbReference type="EMBL" id="KV454490">
    <property type="protein sequence ID" value="ODV58750.1"/>
    <property type="molecule type" value="Genomic_DNA"/>
</dbReference>
<sequence>MSDIDSFTRPIGTNESFWVAFNNCKLQRNLNLSLKLNEKLDSRYLIYRIIQDLVFENSYLALKVSQKSSDIIEDDLFFFKPFDTIKFDDVVKFIDNDNWTDINDDLLSYLDLNFQFHQAYLKSTPVWKVLVINSDIICFVCDHLLDGISTLNFFTQFLSRLNSYHDQILQGQFTLQDDSKIPQNIFEFNRDFKQLAKIPKSLDQIVNIEPPAGYKSSMTPPSNHQIFKFNNVLNNYEYKSYIKLLRLTSAQSRNLNSTLKSKKLKMASFIQVAFLIAISSYLIENTDENLQKNLLYDFAIPLNLRPYASDSKNWKPEISQPENVLYGCYVSLVQFVLKFNDYHNLKDSLWDFVSFIDKLRSQIINDQFLNSIYNIGWRKSNDIKTSFLEKILSSSIGKPRTHSVRLSNLGFYKMNTNPDSYYKIIDLVNSANISANSDTSLINTISTENGMNMSVHFLAGLLNTDPTEDKKEFDIIILKFYYIILNLNLDYD</sequence>
<name>A0A1D2VAX8_9ASCO</name>
<dbReference type="RefSeq" id="XP_020045057.1">
    <property type="nucleotide sequence ID" value="XM_020188868.1"/>
</dbReference>
<dbReference type="PANTHER" id="PTHR28037">
    <property type="entry name" value="ALCOHOL O-ACETYLTRANSFERASE 1-RELATED"/>
    <property type="match status" value="1"/>
</dbReference>